<accession>A0ABW7R5H4</accession>
<dbReference type="EMBL" id="JBIRGH010000001">
    <property type="protein sequence ID" value="MFH8583309.1"/>
    <property type="molecule type" value="Genomic_DNA"/>
</dbReference>
<evidence type="ECO:0000313" key="1">
    <source>
        <dbReference type="EMBL" id="MFH8583309.1"/>
    </source>
</evidence>
<proteinExistence type="predicted"/>
<reference evidence="1 2" key="1">
    <citation type="submission" date="2024-10" db="EMBL/GenBank/DDBJ databases">
        <title>The Natural Products Discovery Center: Release of the First 8490 Sequenced Strains for Exploring Actinobacteria Biosynthetic Diversity.</title>
        <authorList>
            <person name="Kalkreuter E."/>
            <person name="Kautsar S.A."/>
            <person name="Yang D."/>
            <person name="Bader C.D."/>
            <person name="Teijaro C.N."/>
            <person name="Fluegel L."/>
            <person name="Davis C.M."/>
            <person name="Simpson J.R."/>
            <person name="Lauterbach L."/>
            <person name="Steele A.D."/>
            <person name="Gui C."/>
            <person name="Meng S."/>
            <person name="Li G."/>
            <person name="Viehrig K."/>
            <person name="Ye F."/>
            <person name="Su P."/>
            <person name="Kiefer A.F."/>
            <person name="Nichols A."/>
            <person name="Cepeda A.J."/>
            <person name="Yan W."/>
            <person name="Fan B."/>
            <person name="Jiang Y."/>
            <person name="Adhikari A."/>
            <person name="Zheng C.-J."/>
            <person name="Schuster L."/>
            <person name="Cowan T.M."/>
            <person name="Smanski M.J."/>
            <person name="Chevrette M.G."/>
            <person name="De Carvalho L.P.S."/>
            <person name="Shen B."/>
        </authorList>
    </citation>
    <scope>NUCLEOTIDE SEQUENCE [LARGE SCALE GENOMIC DNA]</scope>
    <source>
        <strain evidence="1 2">NPDC018013</strain>
    </source>
</reference>
<dbReference type="RefSeq" id="WP_397670889.1">
    <property type="nucleotide sequence ID" value="NZ_JBIRGH010000001.1"/>
</dbReference>
<dbReference type="Proteomes" id="UP001610990">
    <property type="component" value="Unassembled WGS sequence"/>
</dbReference>
<keyword evidence="2" id="KW-1185">Reference proteome</keyword>
<organism evidence="1 2">
    <name type="scientific">Streptomyces celluloflavus</name>
    <dbReference type="NCBI Taxonomy" id="58344"/>
    <lineage>
        <taxon>Bacteria</taxon>
        <taxon>Bacillati</taxon>
        <taxon>Actinomycetota</taxon>
        <taxon>Actinomycetes</taxon>
        <taxon>Kitasatosporales</taxon>
        <taxon>Streptomycetaceae</taxon>
        <taxon>Streptomyces</taxon>
    </lineage>
</organism>
<evidence type="ECO:0000313" key="2">
    <source>
        <dbReference type="Proteomes" id="UP001610990"/>
    </source>
</evidence>
<gene>
    <name evidence="1" type="ORF">ACH4GP_02785</name>
</gene>
<sequence length="42" mass="4082">MTGPMAAATALVAVSDVAAAHTVTQFATAVTTAPITESGPDH</sequence>
<comment type="caution">
    <text evidence="1">The sequence shown here is derived from an EMBL/GenBank/DDBJ whole genome shotgun (WGS) entry which is preliminary data.</text>
</comment>
<name>A0ABW7R5H4_9ACTN</name>
<protein>
    <submittedName>
        <fullName evidence="1">Uncharacterized protein</fullName>
    </submittedName>
</protein>